<dbReference type="SUPFAM" id="SSF53098">
    <property type="entry name" value="Ribonuclease H-like"/>
    <property type="match status" value="1"/>
</dbReference>
<dbReference type="STRING" id="22663.A0A2I0JIJ5"/>
<evidence type="ECO:0000313" key="3">
    <source>
        <dbReference type="Proteomes" id="UP000233551"/>
    </source>
</evidence>
<dbReference type="Pfam" id="PF13456">
    <property type="entry name" value="RVT_3"/>
    <property type="match status" value="1"/>
</dbReference>
<dbReference type="PANTHER" id="PTHR46387">
    <property type="entry name" value="POLYNUCLEOTIDYL TRANSFERASE, RIBONUCLEASE H-LIKE SUPERFAMILY PROTEIN"/>
    <property type="match status" value="1"/>
</dbReference>
<dbReference type="Gene3D" id="3.30.420.10">
    <property type="entry name" value="Ribonuclease H-like superfamily/Ribonuclease H"/>
    <property type="match status" value="1"/>
</dbReference>
<comment type="caution">
    <text evidence="2">The sequence shown here is derived from an EMBL/GenBank/DDBJ whole genome shotgun (WGS) entry which is preliminary data.</text>
</comment>
<dbReference type="AlphaFoldDB" id="A0A2I0JIJ5"/>
<gene>
    <name evidence="2" type="ORF">CRG98_023551</name>
</gene>
<dbReference type="PROSITE" id="PS50879">
    <property type="entry name" value="RNASE_H_1"/>
    <property type="match status" value="1"/>
</dbReference>
<protein>
    <recommendedName>
        <fullName evidence="1">RNase H type-1 domain-containing protein</fullName>
    </recommendedName>
</protein>
<evidence type="ECO:0000259" key="1">
    <source>
        <dbReference type="PROSITE" id="PS50879"/>
    </source>
</evidence>
<proteinExistence type="predicted"/>
<dbReference type="CDD" id="cd09279">
    <property type="entry name" value="RNase_HI_like"/>
    <property type="match status" value="1"/>
</dbReference>
<dbReference type="PANTHER" id="PTHR46387:SF40">
    <property type="entry name" value="POLYNUCLEOTIDYL TRANSFERASE, RIBONUCLEASE H-LIKE SUPERFAMILY PROTEIN"/>
    <property type="match status" value="1"/>
</dbReference>
<dbReference type="InterPro" id="IPR002156">
    <property type="entry name" value="RNaseH_domain"/>
</dbReference>
<accession>A0A2I0JIJ5</accession>
<evidence type="ECO:0000313" key="2">
    <source>
        <dbReference type="EMBL" id="PKI56082.1"/>
    </source>
</evidence>
<dbReference type="EMBL" id="PGOL01001634">
    <property type="protein sequence ID" value="PKI56082.1"/>
    <property type="molecule type" value="Genomic_DNA"/>
</dbReference>
<dbReference type="InterPro" id="IPR036397">
    <property type="entry name" value="RNaseH_sf"/>
</dbReference>
<sequence>MMYQQPSSSGGVQFKEPLAKRSREMLQLDSYQVVGATSILVNSQRKQLKPDNTILGQVSCTLEFDGASRGNPGLAGAGAVLRAENGTVVHRLREGVGIATNNVAEYRGLILGLRYALERGFKNIRVQGDSKLVCMQVQGLWKIKNQNMANLCKVAKELKEKFASFEIKHVLREFNSEADAQANLAVNLRGEG</sequence>
<dbReference type="FunFam" id="3.30.420.10:FF:000076">
    <property type="entry name" value="RBR-type E3 ubiquitin transferase"/>
    <property type="match status" value="1"/>
</dbReference>
<reference evidence="2 3" key="1">
    <citation type="submission" date="2017-11" db="EMBL/GenBank/DDBJ databases">
        <title>De-novo sequencing of pomegranate (Punica granatum L.) genome.</title>
        <authorList>
            <person name="Akparov Z."/>
            <person name="Amiraslanov A."/>
            <person name="Hajiyeva S."/>
            <person name="Abbasov M."/>
            <person name="Kaur K."/>
            <person name="Hamwieh A."/>
            <person name="Solovyev V."/>
            <person name="Salamov A."/>
            <person name="Braich B."/>
            <person name="Kosarev P."/>
            <person name="Mahmoud A."/>
            <person name="Hajiyev E."/>
            <person name="Babayeva S."/>
            <person name="Izzatullayeva V."/>
            <person name="Mammadov A."/>
            <person name="Mammadov A."/>
            <person name="Sharifova S."/>
            <person name="Ojaghi J."/>
            <person name="Eynullazada K."/>
            <person name="Bayramov B."/>
            <person name="Abdulazimova A."/>
            <person name="Shahmuradov I."/>
        </authorList>
    </citation>
    <scope>NUCLEOTIDE SEQUENCE [LARGE SCALE GENOMIC DNA]</scope>
    <source>
        <strain evidence="3">cv. AG2017</strain>
        <tissue evidence="2">Leaf</tissue>
    </source>
</reference>
<dbReference type="GO" id="GO:0003676">
    <property type="term" value="F:nucleic acid binding"/>
    <property type="evidence" value="ECO:0007669"/>
    <property type="project" value="InterPro"/>
</dbReference>
<keyword evidence="3" id="KW-1185">Reference proteome</keyword>
<feature type="domain" description="RNase H type-1" evidence="1">
    <location>
        <begin position="56"/>
        <end position="187"/>
    </location>
</feature>
<name>A0A2I0JIJ5_PUNGR</name>
<dbReference type="Proteomes" id="UP000233551">
    <property type="component" value="Unassembled WGS sequence"/>
</dbReference>
<dbReference type="InterPro" id="IPR012337">
    <property type="entry name" value="RNaseH-like_sf"/>
</dbReference>
<organism evidence="2 3">
    <name type="scientific">Punica granatum</name>
    <name type="common">Pomegranate</name>
    <dbReference type="NCBI Taxonomy" id="22663"/>
    <lineage>
        <taxon>Eukaryota</taxon>
        <taxon>Viridiplantae</taxon>
        <taxon>Streptophyta</taxon>
        <taxon>Embryophyta</taxon>
        <taxon>Tracheophyta</taxon>
        <taxon>Spermatophyta</taxon>
        <taxon>Magnoliopsida</taxon>
        <taxon>eudicotyledons</taxon>
        <taxon>Gunneridae</taxon>
        <taxon>Pentapetalae</taxon>
        <taxon>rosids</taxon>
        <taxon>malvids</taxon>
        <taxon>Myrtales</taxon>
        <taxon>Lythraceae</taxon>
        <taxon>Punica</taxon>
    </lineage>
</organism>
<dbReference type="GO" id="GO:0004523">
    <property type="term" value="F:RNA-DNA hybrid ribonuclease activity"/>
    <property type="evidence" value="ECO:0007669"/>
    <property type="project" value="InterPro"/>
</dbReference>